<evidence type="ECO:0000313" key="1">
    <source>
        <dbReference type="EMBL" id="GJD65707.1"/>
    </source>
</evidence>
<dbReference type="AlphaFoldDB" id="A0AA37M828"/>
<proteinExistence type="predicted"/>
<reference evidence="1" key="1">
    <citation type="journal article" date="2016" name="Front. Microbiol.">
        <title>Genome Sequence of the Piezophilic, Mesophilic Sulfate-Reducing Bacterium Desulfovibrio indicus J2T.</title>
        <authorList>
            <person name="Cao J."/>
            <person name="Maignien L."/>
            <person name="Shao Z."/>
            <person name="Alain K."/>
            <person name="Jebbar M."/>
        </authorList>
    </citation>
    <scope>NUCLEOTIDE SEQUENCE</scope>
    <source>
        <strain evidence="1">JCM 32048</strain>
    </source>
</reference>
<dbReference type="EMBL" id="BPQJ01000046">
    <property type="protein sequence ID" value="GJD65707.1"/>
    <property type="molecule type" value="Genomic_DNA"/>
</dbReference>
<accession>A0AA37M828</accession>
<evidence type="ECO:0000313" key="2">
    <source>
        <dbReference type="Proteomes" id="UP001055286"/>
    </source>
</evidence>
<sequence length="137" mass="15124">MVWVLISVYHKLGALLAGIVEDDSRLEPAAFLARSIQMARSSGLAHSTMPPKPFVSASSRADVELFFDPLPLRIFVPIVACSSENISCSGTRNCDKSIGNLFCKKGSCARVTLTRIDFFLQCNKHMIILIITETLEY</sequence>
<gene>
    <name evidence="1" type="ORF">MPEAHAMD_5902</name>
</gene>
<dbReference type="Proteomes" id="UP001055286">
    <property type="component" value="Unassembled WGS sequence"/>
</dbReference>
<protein>
    <submittedName>
        <fullName evidence="1">Uncharacterized protein</fullName>
    </submittedName>
</protein>
<name>A0AA37M828_9HYPH</name>
<reference evidence="1" key="2">
    <citation type="submission" date="2021-08" db="EMBL/GenBank/DDBJ databases">
        <authorList>
            <person name="Tani A."/>
            <person name="Ola A."/>
            <person name="Ogura Y."/>
            <person name="Katsura K."/>
            <person name="Hayashi T."/>
        </authorList>
    </citation>
    <scope>NUCLEOTIDE SEQUENCE</scope>
    <source>
        <strain evidence="1">JCM 32048</strain>
    </source>
</reference>
<comment type="caution">
    <text evidence="1">The sequence shown here is derived from an EMBL/GenBank/DDBJ whole genome shotgun (WGS) entry which is preliminary data.</text>
</comment>
<organism evidence="1 2">
    <name type="scientific">Methylobacterium frigidaeris</name>
    <dbReference type="NCBI Taxonomy" id="2038277"/>
    <lineage>
        <taxon>Bacteria</taxon>
        <taxon>Pseudomonadati</taxon>
        <taxon>Pseudomonadota</taxon>
        <taxon>Alphaproteobacteria</taxon>
        <taxon>Hyphomicrobiales</taxon>
        <taxon>Methylobacteriaceae</taxon>
        <taxon>Methylobacterium</taxon>
    </lineage>
</organism>
<keyword evidence="2" id="KW-1185">Reference proteome</keyword>